<accession>A0AAW0BGJ0</accession>
<sequence>LTWAVRLVAAEARKQVGRMAKESSDDDEHQNQLRASTNGRRETKVVTWNDLLANFNMNPVRASHQLRMPLPIFLTEAMTAPKSNGAYFVRKRRPHPMVLL</sequence>
<gene>
    <name evidence="2" type="ORF">R3P38DRAFT_2529681</name>
</gene>
<evidence type="ECO:0000256" key="1">
    <source>
        <dbReference type="SAM" id="MobiDB-lite"/>
    </source>
</evidence>
<comment type="caution">
    <text evidence="2">The sequence shown here is derived from an EMBL/GenBank/DDBJ whole genome shotgun (WGS) entry which is preliminary data.</text>
</comment>
<protein>
    <submittedName>
        <fullName evidence="2">Uncharacterized protein</fullName>
    </submittedName>
</protein>
<feature type="region of interest" description="Disordered" evidence="1">
    <location>
        <begin position="17"/>
        <end position="40"/>
    </location>
</feature>
<name>A0AAW0BGJ0_9AGAR</name>
<keyword evidence="3" id="KW-1185">Reference proteome</keyword>
<proteinExistence type="predicted"/>
<evidence type="ECO:0000313" key="3">
    <source>
        <dbReference type="Proteomes" id="UP001362999"/>
    </source>
</evidence>
<feature type="non-terminal residue" evidence="2">
    <location>
        <position position="1"/>
    </location>
</feature>
<dbReference type="AlphaFoldDB" id="A0AAW0BGJ0"/>
<dbReference type="Proteomes" id="UP001362999">
    <property type="component" value="Unassembled WGS sequence"/>
</dbReference>
<reference evidence="2 3" key="1">
    <citation type="journal article" date="2024" name="J Genomics">
        <title>Draft genome sequencing and assembly of Favolaschia claudopus CIRM-BRFM 2984 isolated from oak limbs.</title>
        <authorList>
            <person name="Navarro D."/>
            <person name="Drula E."/>
            <person name="Chaduli D."/>
            <person name="Cazenave R."/>
            <person name="Ahrendt S."/>
            <person name="Wang J."/>
            <person name="Lipzen A."/>
            <person name="Daum C."/>
            <person name="Barry K."/>
            <person name="Grigoriev I.V."/>
            <person name="Favel A."/>
            <person name="Rosso M.N."/>
            <person name="Martin F."/>
        </authorList>
    </citation>
    <scope>NUCLEOTIDE SEQUENCE [LARGE SCALE GENOMIC DNA]</scope>
    <source>
        <strain evidence="2 3">CIRM-BRFM 2984</strain>
    </source>
</reference>
<evidence type="ECO:0000313" key="2">
    <source>
        <dbReference type="EMBL" id="KAK7025776.1"/>
    </source>
</evidence>
<organism evidence="2 3">
    <name type="scientific">Favolaschia claudopus</name>
    <dbReference type="NCBI Taxonomy" id="2862362"/>
    <lineage>
        <taxon>Eukaryota</taxon>
        <taxon>Fungi</taxon>
        <taxon>Dikarya</taxon>
        <taxon>Basidiomycota</taxon>
        <taxon>Agaricomycotina</taxon>
        <taxon>Agaricomycetes</taxon>
        <taxon>Agaricomycetidae</taxon>
        <taxon>Agaricales</taxon>
        <taxon>Marasmiineae</taxon>
        <taxon>Mycenaceae</taxon>
        <taxon>Favolaschia</taxon>
    </lineage>
</organism>
<dbReference type="EMBL" id="JAWWNJ010000033">
    <property type="protein sequence ID" value="KAK7025776.1"/>
    <property type="molecule type" value="Genomic_DNA"/>
</dbReference>